<name>A0ABV0F2D4_9ENTE</name>
<reference evidence="3" key="1">
    <citation type="submission" date="2016-06" db="EMBL/GenBank/DDBJ databases">
        <title>Four novel species of enterococci isolated from chicken manure.</title>
        <authorList>
            <person name="Van Tyne D."/>
        </authorList>
    </citation>
    <scope>NUCLEOTIDE SEQUENCE [LARGE SCALE GENOMIC DNA]</scope>
    <source>
        <strain evidence="3">JM9A</strain>
    </source>
</reference>
<keyword evidence="3" id="KW-1185">Reference proteome</keyword>
<evidence type="ECO:0000256" key="1">
    <source>
        <dbReference type="SAM" id="SignalP"/>
    </source>
</evidence>
<evidence type="ECO:0000313" key="3">
    <source>
        <dbReference type="Proteomes" id="UP001429357"/>
    </source>
</evidence>
<organism evidence="2 3">
    <name type="scientific">Enterococcus diestrammenae</name>
    <dbReference type="NCBI Taxonomy" id="1155073"/>
    <lineage>
        <taxon>Bacteria</taxon>
        <taxon>Bacillati</taxon>
        <taxon>Bacillota</taxon>
        <taxon>Bacilli</taxon>
        <taxon>Lactobacillales</taxon>
        <taxon>Enterococcaceae</taxon>
        <taxon>Enterococcus</taxon>
    </lineage>
</organism>
<dbReference type="Pfam" id="PF07537">
    <property type="entry name" value="CamS"/>
    <property type="match status" value="1"/>
</dbReference>
<evidence type="ECO:0008006" key="4">
    <source>
        <dbReference type="Google" id="ProtNLM"/>
    </source>
</evidence>
<protein>
    <recommendedName>
        <fullName evidence="4">CamS family sex pheromone protein</fullName>
    </recommendedName>
</protein>
<gene>
    <name evidence="2" type="ORF">BAU18_001745</name>
</gene>
<keyword evidence="1" id="KW-0732">Signal</keyword>
<sequence length="364" mass="40159">MKTKQLVALSLCLLTLSACGNLDMGISKTDDGEKTESGSITTGRVDDSVYQAIMPDGHYETSAARDAVASLNSGYNQENFENGLLRLSHEAFSPDKYFFQEGQHLDYDTLSSWLARNTDDNNQGLNPADKNQPLILQQILEHDFIEEDGKTLGGISLGFAFNSVYYDGNKATAVSREEIMANARKSVNSVLTRMRKTKGLEKIPIMVGLFEQAAKDDIAGGKYIYTAVAKNGATTIDQFDKVNEEYVSLPILSGSENAATRDGVATKFTTFRNTVQNFFPNLTGVTATAYYAEEQLQSLTIKVDSKYYTKTEITSFTQYLGKQLESIFADVKGQLEVQILSVEGPQAFVSRKAGEKEIISYIFN</sequence>
<dbReference type="InterPro" id="IPR011426">
    <property type="entry name" value="CamS"/>
</dbReference>
<reference evidence="2 3" key="2">
    <citation type="submission" date="2024-02" db="EMBL/GenBank/DDBJ databases">
        <title>The Genome Sequence of Enterococcus diestrammenae JM9A.</title>
        <authorList>
            <person name="Earl A."/>
            <person name="Manson A."/>
            <person name="Gilmore M."/>
            <person name="Sanders J."/>
            <person name="Shea T."/>
            <person name="Howe W."/>
            <person name="Livny J."/>
            <person name="Cuomo C."/>
            <person name="Neafsey D."/>
            <person name="Birren B."/>
        </authorList>
    </citation>
    <scope>NUCLEOTIDE SEQUENCE [LARGE SCALE GENOMIC DNA]</scope>
    <source>
        <strain evidence="2 3">JM9A</strain>
    </source>
</reference>
<accession>A0ABV0F2D4</accession>
<dbReference type="CDD" id="cd13440">
    <property type="entry name" value="CamS_repeat_2"/>
    <property type="match status" value="1"/>
</dbReference>
<dbReference type="Proteomes" id="UP001429357">
    <property type="component" value="Unassembled WGS sequence"/>
</dbReference>
<dbReference type="PROSITE" id="PS51257">
    <property type="entry name" value="PROKAR_LIPOPROTEIN"/>
    <property type="match status" value="1"/>
</dbReference>
<dbReference type="CDD" id="cd13441">
    <property type="entry name" value="CamS_repeat_1"/>
    <property type="match status" value="1"/>
</dbReference>
<feature type="signal peptide" evidence="1">
    <location>
        <begin position="1"/>
        <end position="20"/>
    </location>
</feature>
<comment type="caution">
    <text evidence="2">The sequence shown here is derived from an EMBL/GenBank/DDBJ whole genome shotgun (WGS) entry which is preliminary data.</text>
</comment>
<dbReference type="Gene3D" id="3.10.570.10">
    <property type="entry name" value="sex pheromone staph- cam373 precursor domain"/>
    <property type="match status" value="1"/>
</dbReference>
<proteinExistence type="predicted"/>
<dbReference type="EMBL" id="MAEI02000001">
    <property type="protein sequence ID" value="MEO1782152.1"/>
    <property type="molecule type" value="Genomic_DNA"/>
</dbReference>
<dbReference type="PIRSF" id="PIRSF012509">
    <property type="entry name" value="CamS"/>
    <property type="match status" value="1"/>
</dbReference>
<evidence type="ECO:0000313" key="2">
    <source>
        <dbReference type="EMBL" id="MEO1782152.1"/>
    </source>
</evidence>
<feature type="chain" id="PRO_5046985885" description="CamS family sex pheromone protein" evidence="1">
    <location>
        <begin position="21"/>
        <end position="364"/>
    </location>
</feature>
<dbReference type="RefSeq" id="WP_161868675.1">
    <property type="nucleotide sequence ID" value="NZ_MAEI02000001.1"/>
</dbReference>